<protein>
    <submittedName>
        <fullName evidence="7">Leucyl aminopeptidase</fullName>
    </submittedName>
</protein>
<dbReference type="InterPro" id="IPR011356">
    <property type="entry name" value="Leucine_aapep/pepB"/>
</dbReference>
<evidence type="ECO:0000256" key="3">
    <source>
        <dbReference type="ARBA" id="ARBA00022670"/>
    </source>
</evidence>
<dbReference type="CDD" id="cd00433">
    <property type="entry name" value="Peptidase_M17"/>
    <property type="match status" value="1"/>
</dbReference>
<dbReference type="GO" id="GO:0006508">
    <property type="term" value="P:proteolysis"/>
    <property type="evidence" value="ECO:0007669"/>
    <property type="project" value="UniProtKB-KW"/>
</dbReference>
<dbReference type="PANTHER" id="PTHR11963">
    <property type="entry name" value="LEUCINE AMINOPEPTIDASE-RELATED"/>
    <property type="match status" value="1"/>
</dbReference>
<dbReference type="InterPro" id="IPR043472">
    <property type="entry name" value="Macro_dom-like"/>
</dbReference>
<dbReference type="GO" id="GO:0070006">
    <property type="term" value="F:metalloaminopeptidase activity"/>
    <property type="evidence" value="ECO:0007669"/>
    <property type="project" value="InterPro"/>
</dbReference>
<keyword evidence="3" id="KW-0645">Protease</keyword>
<keyword evidence="8" id="KW-1185">Reference proteome</keyword>
<dbReference type="Pfam" id="PF21337">
    <property type="entry name" value="Peptidase_M17_N_1"/>
    <property type="match status" value="1"/>
</dbReference>
<evidence type="ECO:0000256" key="1">
    <source>
        <dbReference type="ARBA" id="ARBA00009528"/>
    </source>
</evidence>
<dbReference type="Gene3D" id="3.40.220.10">
    <property type="entry name" value="Leucine Aminopeptidase, subunit E, domain 1"/>
    <property type="match status" value="1"/>
</dbReference>
<evidence type="ECO:0000256" key="4">
    <source>
        <dbReference type="ARBA" id="ARBA00022801"/>
    </source>
</evidence>
<dbReference type="SUPFAM" id="SSF52949">
    <property type="entry name" value="Macro domain-like"/>
    <property type="match status" value="1"/>
</dbReference>
<evidence type="ECO:0000313" key="8">
    <source>
        <dbReference type="Proteomes" id="UP000183987"/>
    </source>
</evidence>
<dbReference type="Pfam" id="PF00883">
    <property type="entry name" value="Peptidase_M17"/>
    <property type="match status" value="1"/>
</dbReference>
<keyword evidence="4" id="KW-0378">Hydrolase</keyword>
<sequence length="463" mass="48259">MEPPMTDRTPATFAAPDSAAIPLHIIDADATDTIPQSARAWAQASGFTGAAGAILLVPGADGAIAMALVGQGSAATRRRTRFVTATAARKLPAGTYAIASGLDGQALEDAALGWLLESYSFDRYTKPKPDAAQLVAPDGIDAPRIEAIAAGEALTRDLINTPTSDMSPADLEDAARSLARRHDARINVITGDDLLSSNFPMIHAVGRASATPPRLIDMSWGDTGPHLTLVGKGVCFDTGGLNIKPGSSMGLMKKDMGGAATVLGLARMIMALDLPLRLRVLIPAVENSISGNAFRPQDILTSRKGLTVEINNTDAEGRLVLADALALACEAETDLVISMATLTGAARVAVGPDLAPFFTDDDASAAALTAGAAQVADPVWRLPFHDPYEDMIEPGIADLDNAPSGGFAGSITAALFLRRFTDKPYIHFDIYGWNPQPKPARPKGGVGMGARAILAALPDLLKL</sequence>
<dbReference type="PANTHER" id="PTHR11963:SF20">
    <property type="entry name" value="PEPTIDASE B"/>
    <property type="match status" value="1"/>
</dbReference>
<gene>
    <name evidence="7" type="ORF">SAMN05444339_1066</name>
</gene>
<proteinExistence type="inferred from homology"/>
<accession>A0A1M5BGF1</accession>
<organism evidence="7 8">
    <name type="scientific">Loktanella atrilutea</name>
    <dbReference type="NCBI Taxonomy" id="366533"/>
    <lineage>
        <taxon>Bacteria</taxon>
        <taxon>Pseudomonadati</taxon>
        <taxon>Pseudomonadota</taxon>
        <taxon>Alphaproteobacteria</taxon>
        <taxon>Rhodobacterales</taxon>
        <taxon>Roseobacteraceae</taxon>
        <taxon>Loktanella</taxon>
    </lineage>
</organism>
<feature type="domain" description="Cytosol aminopeptidase" evidence="6">
    <location>
        <begin position="312"/>
        <end position="319"/>
    </location>
</feature>
<dbReference type="Proteomes" id="UP000183987">
    <property type="component" value="Unassembled WGS sequence"/>
</dbReference>
<dbReference type="GO" id="GO:0005737">
    <property type="term" value="C:cytoplasm"/>
    <property type="evidence" value="ECO:0007669"/>
    <property type="project" value="InterPro"/>
</dbReference>
<dbReference type="GO" id="GO:0030145">
    <property type="term" value="F:manganese ion binding"/>
    <property type="evidence" value="ECO:0007669"/>
    <property type="project" value="InterPro"/>
</dbReference>
<comment type="similarity">
    <text evidence="1">Belongs to the peptidase M17 family.</text>
</comment>
<dbReference type="InterPro" id="IPR000819">
    <property type="entry name" value="Peptidase_M17_C"/>
</dbReference>
<dbReference type="Gene3D" id="3.40.630.10">
    <property type="entry name" value="Zn peptidases"/>
    <property type="match status" value="1"/>
</dbReference>
<dbReference type="PROSITE" id="PS00631">
    <property type="entry name" value="CYTOSOL_AP"/>
    <property type="match status" value="1"/>
</dbReference>
<evidence type="ECO:0000256" key="2">
    <source>
        <dbReference type="ARBA" id="ARBA00022438"/>
    </source>
</evidence>
<dbReference type="PRINTS" id="PR00481">
    <property type="entry name" value="LAMNOPPTDASE"/>
</dbReference>
<dbReference type="AlphaFoldDB" id="A0A1M5BGF1"/>
<evidence type="ECO:0000256" key="5">
    <source>
        <dbReference type="ARBA" id="ARBA00023211"/>
    </source>
</evidence>
<dbReference type="STRING" id="366533.SAMN05444339_1066"/>
<name>A0A1M5BGF1_LOKAT</name>
<reference evidence="8" key="1">
    <citation type="submission" date="2016-11" db="EMBL/GenBank/DDBJ databases">
        <authorList>
            <person name="Varghese N."/>
            <person name="Submissions S."/>
        </authorList>
    </citation>
    <scope>NUCLEOTIDE SEQUENCE [LARGE SCALE GENOMIC DNA]</scope>
    <source>
        <strain evidence="8">DSM 29326</strain>
    </source>
</reference>
<keyword evidence="5" id="KW-0464">Manganese</keyword>
<dbReference type="InterPro" id="IPR048816">
    <property type="entry name" value="Peptidase_M17_N_1"/>
</dbReference>
<evidence type="ECO:0000313" key="7">
    <source>
        <dbReference type="EMBL" id="SHF41634.1"/>
    </source>
</evidence>
<evidence type="ECO:0000259" key="6">
    <source>
        <dbReference type="PROSITE" id="PS00631"/>
    </source>
</evidence>
<keyword evidence="2 7" id="KW-0031">Aminopeptidase</keyword>
<dbReference type="EMBL" id="FQUE01000006">
    <property type="protein sequence ID" value="SHF41634.1"/>
    <property type="molecule type" value="Genomic_DNA"/>
</dbReference>
<dbReference type="SUPFAM" id="SSF53187">
    <property type="entry name" value="Zn-dependent exopeptidases"/>
    <property type="match status" value="1"/>
</dbReference>